<dbReference type="Proteomes" id="UP000002939">
    <property type="component" value="Unassembled WGS sequence"/>
</dbReference>
<reference evidence="2" key="2">
    <citation type="submission" date="2011-10" db="EMBL/GenBank/DDBJ databases">
        <title>The Genome Sequence of Granulicatella elegans ATCC 700633.</title>
        <authorList>
            <consortium name="The Broad Institute Genome Sequencing Platform"/>
            <consortium name="The Broad Institute Genome Sequencing Center for Infectious Disease"/>
            <person name="Earl A."/>
            <person name="Ward D."/>
            <person name="Feldgarden M."/>
            <person name="Gevers D."/>
            <person name="Sibley C.D."/>
            <person name="Field T.R."/>
            <person name="Grinwis M."/>
            <person name="Eshaghurshan C.S."/>
            <person name="Surette M.G."/>
            <person name="Young S.K."/>
            <person name="Zeng Q."/>
            <person name="Gargeya S."/>
            <person name="Fitzgerald M."/>
            <person name="Haas B."/>
            <person name="Abouelleil A."/>
            <person name="Alvarado L."/>
            <person name="Arachchi H.M."/>
            <person name="Berlin A."/>
            <person name="Brown A."/>
            <person name="Chapman S.B."/>
            <person name="Chen Z."/>
            <person name="Dunbar C."/>
            <person name="Freedman E."/>
            <person name="Gearin G."/>
            <person name="Goldberg J."/>
            <person name="Griggs A."/>
            <person name="Gujja S."/>
            <person name="Heiman D."/>
            <person name="Howarth C."/>
            <person name="Larson L."/>
            <person name="Lui A."/>
            <person name="MacDonald P.J.P."/>
            <person name="Montmayeur A."/>
            <person name="Murphy C."/>
            <person name="Neiman D."/>
            <person name="Pearson M."/>
            <person name="Priest M."/>
            <person name="Roberts A."/>
            <person name="Saif S."/>
            <person name="Shea T."/>
            <person name="Shenoy N."/>
            <person name="Sisk P."/>
            <person name="Stolte C."/>
            <person name="Sykes S."/>
            <person name="Wortman J."/>
            <person name="Nusbaum C."/>
            <person name="Birren B."/>
        </authorList>
    </citation>
    <scope>NUCLEOTIDE SEQUENCE [LARGE SCALE GENOMIC DNA]</scope>
    <source>
        <strain evidence="2">ATCC 700633</strain>
    </source>
</reference>
<evidence type="ECO:0000313" key="2">
    <source>
        <dbReference type="EMBL" id="EEW93778.2"/>
    </source>
</evidence>
<reference evidence="2" key="1">
    <citation type="submission" date="2009-09" db="EMBL/GenBank/DDBJ databases">
        <authorList>
            <consortium name="The Broad Institute Genome Sequencing Platform"/>
            <person name="Ward D."/>
            <person name="Feldgarden M."/>
            <person name="Earl A."/>
            <person name="Young S.K."/>
            <person name="Zeng Q."/>
            <person name="Koehrsen M."/>
            <person name="Alvarado L."/>
            <person name="Berlin A."/>
            <person name="Bochicchio J."/>
            <person name="Borenstein D."/>
            <person name="Chapman S.B."/>
            <person name="Chen Z."/>
            <person name="Engels R."/>
            <person name="Freedman E."/>
            <person name="Gellesch M."/>
            <person name="Goldberg J."/>
            <person name="Griggs A."/>
            <person name="Gujja S."/>
            <person name="Heilman E."/>
            <person name="Heiman D."/>
            <person name="Hepburn T."/>
            <person name="Howarth C."/>
            <person name="Jen D."/>
            <person name="Larson L."/>
            <person name="Lewis B."/>
            <person name="Mehta T."/>
            <person name="Park D."/>
            <person name="Pearson M."/>
            <person name="Roberts A."/>
            <person name="Saif S."/>
            <person name="Shea T."/>
            <person name="Shenoy N."/>
            <person name="Sisk P."/>
            <person name="Stolte C."/>
            <person name="Sykes S."/>
            <person name="Thomson T."/>
            <person name="Walk T."/>
            <person name="White J."/>
            <person name="Yandava C."/>
            <person name="Sibley C.D."/>
            <person name="Field T.R."/>
            <person name="Grinwis M."/>
            <person name="Eshaghurshan C.S."/>
            <person name="Surette M.G."/>
            <person name="Haas B."/>
            <person name="Nusbaum C."/>
            <person name="Birren B."/>
        </authorList>
    </citation>
    <scope>NUCLEOTIDE SEQUENCE [LARGE SCALE GENOMIC DNA]</scope>
    <source>
        <strain evidence="2">ATCC 700633</strain>
    </source>
</reference>
<evidence type="ECO:0000313" key="3">
    <source>
        <dbReference type="Proteomes" id="UP000002939"/>
    </source>
</evidence>
<name>D0BL25_9LACT</name>
<dbReference type="AlphaFoldDB" id="D0BL25"/>
<feature type="transmembrane region" description="Helical" evidence="1">
    <location>
        <begin position="86"/>
        <end position="112"/>
    </location>
</feature>
<dbReference type="RefSeq" id="WP_020991308.1">
    <property type="nucleotide sequence ID" value="NZ_KI391971.1"/>
</dbReference>
<keyword evidence="1" id="KW-1133">Transmembrane helix</keyword>
<dbReference type="STRING" id="626369.HMPREF0446_00660"/>
<comment type="caution">
    <text evidence="2">The sequence shown here is derived from an EMBL/GenBank/DDBJ whole genome shotgun (WGS) entry which is preliminary data.</text>
</comment>
<sequence>MMQQFKRLTREQKGNTISVFLVSALITMIFARIHILKDGDFDFTILGWMKVHFWSIIPAFASVWILKWTKLELITGNFIVKGLLNWFLTIVATILIELSFVLIFYLFIYLLYSF</sequence>
<keyword evidence="3" id="KW-1185">Reference proteome</keyword>
<organism evidence="2 3">
    <name type="scientific">Granulicatella elegans ATCC 700633</name>
    <dbReference type="NCBI Taxonomy" id="626369"/>
    <lineage>
        <taxon>Bacteria</taxon>
        <taxon>Bacillati</taxon>
        <taxon>Bacillota</taxon>
        <taxon>Bacilli</taxon>
        <taxon>Lactobacillales</taxon>
        <taxon>Carnobacteriaceae</taxon>
        <taxon>Granulicatella</taxon>
    </lineage>
</organism>
<protein>
    <submittedName>
        <fullName evidence="2">Uncharacterized protein</fullName>
    </submittedName>
</protein>
<proteinExistence type="predicted"/>
<accession>D0BL25</accession>
<dbReference type="EMBL" id="ACRF02000013">
    <property type="protein sequence ID" value="EEW93778.2"/>
    <property type="molecule type" value="Genomic_DNA"/>
</dbReference>
<feature type="transmembrane region" description="Helical" evidence="1">
    <location>
        <begin position="47"/>
        <end position="66"/>
    </location>
</feature>
<gene>
    <name evidence="2" type="ORF">HMPREF0446_00660</name>
</gene>
<keyword evidence="1" id="KW-0812">Transmembrane</keyword>
<keyword evidence="1" id="KW-0472">Membrane</keyword>
<dbReference type="HOGENOM" id="CLU_2193251_0_0_9"/>
<feature type="transmembrane region" description="Helical" evidence="1">
    <location>
        <begin position="16"/>
        <end position="35"/>
    </location>
</feature>
<evidence type="ECO:0000256" key="1">
    <source>
        <dbReference type="SAM" id="Phobius"/>
    </source>
</evidence>